<keyword evidence="1" id="KW-0732">Signal</keyword>
<reference evidence="2" key="1">
    <citation type="journal article" date="2013" name="Environ. Microbiol.">
        <title>Seasonally variable intestinal metagenomes of the red palm weevil (Rhynchophorus ferrugineus).</title>
        <authorList>
            <person name="Jia S."/>
            <person name="Zhang X."/>
            <person name="Zhang G."/>
            <person name="Yin A."/>
            <person name="Zhang S."/>
            <person name="Li F."/>
            <person name="Wang L."/>
            <person name="Zhao D."/>
            <person name="Yun Q."/>
            <person name="Tala"/>
            <person name="Wang J."/>
            <person name="Sun G."/>
            <person name="Baabdullah M."/>
            <person name="Yu X."/>
            <person name="Hu S."/>
            <person name="Al-Mssallem I.S."/>
            <person name="Yu J."/>
        </authorList>
    </citation>
    <scope>NUCLEOTIDE SEQUENCE</scope>
</reference>
<sequence>MKTAWSGLLIGMSALPAAAINCESPSLQGELQGKFDASGEVCFDLPRLGENYVAAIISGVTDARLLDEHNRRLRTLLAGGPPDGEQTLLFSCR</sequence>
<organism evidence="2">
    <name type="scientific">uncultured Enterobacter sp</name>
    <dbReference type="NCBI Taxonomy" id="238202"/>
    <lineage>
        <taxon>Bacteria</taxon>
        <taxon>Pseudomonadati</taxon>
        <taxon>Pseudomonadota</taxon>
        <taxon>Gammaproteobacteria</taxon>
        <taxon>Enterobacterales</taxon>
        <taxon>Enterobacteriaceae</taxon>
        <taxon>Enterobacter</taxon>
        <taxon>environmental samples</taxon>
    </lineage>
</organism>
<protein>
    <submittedName>
        <fullName evidence="2">CAZy families CE1 protein</fullName>
    </submittedName>
</protein>
<dbReference type="AlphaFoldDB" id="A0A060CB80"/>
<proteinExistence type="predicted"/>
<accession>A0A060CB80</accession>
<dbReference type="EMBL" id="KF125136">
    <property type="protein sequence ID" value="AIA92459.1"/>
    <property type="molecule type" value="Genomic_DNA"/>
</dbReference>
<evidence type="ECO:0000256" key="1">
    <source>
        <dbReference type="SAM" id="SignalP"/>
    </source>
</evidence>
<name>A0A060CB80_9ENTR</name>
<feature type="signal peptide" evidence="1">
    <location>
        <begin position="1"/>
        <end position="19"/>
    </location>
</feature>
<feature type="chain" id="PRO_5001582397" evidence="1">
    <location>
        <begin position="20"/>
        <end position="93"/>
    </location>
</feature>
<evidence type="ECO:0000313" key="2">
    <source>
        <dbReference type="EMBL" id="AIA92459.1"/>
    </source>
</evidence>